<reference evidence="1 2" key="1">
    <citation type="submission" date="2016-11" db="EMBL/GenBank/DDBJ databases">
        <title>The macronuclear genome of Stentor coeruleus: a giant cell with tiny introns.</title>
        <authorList>
            <person name="Slabodnick M."/>
            <person name="Ruby J.G."/>
            <person name="Reiff S.B."/>
            <person name="Swart E.C."/>
            <person name="Gosai S."/>
            <person name="Prabakaran S."/>
            <person name="Witkowska E."/>
            <person name="Larue G.E."/>
            <person name="Fisher S."/>
            <person name="Freeman R.M."/>
            <person name="Gunawardena J."/>
            <person name="Chu W."/>
            <person name="Stover N.A."/>
            <person name="Gregory B.D."/>
            <person name="Nowacki M."/>
            <person name="Derisi J."/>
            <person name="Roy S.W."/>
            <person name="Marshall W.F."/>
            <person name="Sood P."/>
        </authorList>
    </citation>
    <scope>NUCLEOTIDE SEQUENCE [LARGE SCALE GENOMIC DNA]</scope>
    <source>
        <strain evidence="1">WM001</strain>
    </source>
</reference>
<gene>
    <name evidence="1" type="ORF">SteCoe_9398</name>
</gene>
<dbReference type="AlphaFoldDB" id="A0A1R2CHZ1"/>
<proteinExistence type="predicted"/>
<evidence type="ECO:0000313" key="2">
    <source>
        <dbReference type="Proteomes" id="UP000187209"/>
    </source>
</evidence>
<accession>A0A1R2CHZ1</accession>
<comment type="caution">
    <text evidence="1">The sequence shown here is derived from an EMBL/GenBank/DDBJ whole genome shotgun (WGS) entry which is preliminary data.</text>
</comment>
<keyword evidence="2" id="KW-1185">Reference proteome</keyword>
<name>A0A1R2CHZ1_9CILI</name>
<dbReference type="EMBL" id="MPUH01000146">
    <property type="protein sequence ID" value="OMJ88618.1"/>
    <property type="molecule type" value="Genomic_DNA"/>
</dbReference>
<dbReference type="Proteomes" id="UP000187209">
    <property type="component" value="Unassembled WGS sequence"/>
</dbReference>
<evidence type="ECO:0000313" key="1">
    <source>
        <dbReference type="EMBL" id="OMJ88618.1"/>
    </source>
</evidence>
<protein>
    <submittedName>
        <fullName evidence="1">Uncharacterized protein</fullName>
    </submittedName>
</protein>
<sequence length="69" mass="8351">MILAKWWKNDLQRIDKIRASFLSIWCKYKKYKLGDTRAAMHLVPFIIKEDLVEKSKGKDYKWVIITKHL</sequence>
<organism evidence="1 2">
    <name type="scientific">Stentor coeruleus</name>
    <dbReference type="NCBI Taxonomy" id="5963"/>
    <lineage>
        <taxon>Eukaryota</taxon>
        <taxon>Sar</taxon>
        <taxon>Alveolata</taxon>
        <taxon>Ciliophora</taxon>
        <taxon>Postciliodesmatophora</taxon>
        <taxon>Heterotrichea</taxon>
        <taxon>Heterotrichida</taxon>
        <taxon>Stentoridae</taxon>
        <taxon>Stentor</taxon>
    </lineage>
</organism>